<dbReference type="Gene3D" id="1.10.1330.10">
    <property type="entry name" value="Dockerin domain"/>
    <property type="match status" value="1"/>
</dbReference>
<accession>A0A1F6DRW9</accession>
<dbReference type="PROSITE" id="PS00018">
    <property type="entry name" value="EF_HAND_1"/>
    <property type="match status" value="1"/>
</dbReference>
<dbReference type="Proteomes" id="UP000178328">
    <property type="component" value="Unassembled WGS sequence"/>
</dbReference>
<feature type="domain" description="Dockerin" evidence="1">
    <location>
        <begin position="168"/>
        <end position="224"/>
    </location>
</feature>
<evidence type="ECO:0000259" key="1">
    <source>
        <dbReference type="PROSITE" id="PS51766"/>
    </source>
</evidence>
<dbReference type="STRING" id="1798494.A3C18_02615"/>
<proteinExistence type="predicted"/>
<dbReference type="InterPro" id="IPR036439">
    <property type="entry name" value="Dockerin_dom_sf"/>
</dbReference>
<dbReference type="EMBL" id="MFLH01000034">
    <property type="protein sequence ID" value="OGG64136.1"/>
    <property type="molecule type" value="Genomic_DNA"/>
</dbReference>
<gene>
    <name evidence="2" type="ORF">A3C18_02615</name>
</gene>
<dbReference type="InterPro" id="IPR018247">
    <property type="entry name" value="EF_Hand_1_Ca_BS"/>
</dbReference>
<dbReference type="CDD" id="cd14256">
    <property type="entry name" value="Dockerin_I"/>
    <property type="match status" value="1"/>
</dbReference>
<comment type="caution">
    <text evidence="2">The sequence shown here is derived from an EMBL/GenBank/DDBJ whole genome shotgun (WGS) entry which is preliminary data.</text>
</comment>
<name>A0A1F6DRW9_9BACT</name>
<reference evidence="2 3" key="1">
    <citation type="journal article" date="2016" name="Nat. Commun.">
        <title>Thousands of microbial genomes shed light on interconnected biogeochemical processes in an aquifer system.</title>
        <authorList>
            <person name="Anantharaman K."/>
            <person name="Brown C.T."/>
            <person name="Hug L.A."/>
            <person name="Sharon I."/>
            <person name="Castelle C.J."/>
            <person name="Probst A.J."/>
            <person name="Thomas B.C."/>
            <person name="Singh A."/>
            <person name="Wilkins M.J."/>
            <person name="Karaoz U."/>
            <person name="Brodie E.L."/>
            <person name="Williams K.H."/>
            <person name="Hubbard S.S."/>
            <person name="Banfield J.F."/>
        </authorList>
    </citation>
    <scope>NUCLEOTIDE SEQUENCE [LARGE SCALE GENOMIC DNA]</scope>
</reference>
<evidence type="ECO:0000313" key="3">
    <source>
        <dbReference type="Proteomes" id="UP000178328"/>
    </source>
</evidence>
<evidence type="ECO:0000313" key="2">
    <source>
        <dbReference type="EMBL" id="OGG64136.1"/>
    </source>
</evidence>
<dbReference type="InterPro" id="IPR016134">
    <property type="entry name" value="Dockerin_dom"/>
</dbReference>
<dbReference type="GO" id="GO:0000272">
    <property type="term" value="P:polysaccharide catabolic process"/>
    <property type="evidence" value="ECO:0007669"/>
    <property type="project" value="InterPro"/>
</dbReference>
<dbReference type="AlphaFoldDB" id="A0A1F6DRW9"/>
<dbReference type="PROSITE" id="PS51766">
    <property type="entry name" value="DOCKERIN"/>
    <property type="match status" value="1"/>
</dbReference>
<organism evidence="2 3">
    <name type="scientific">Candidatus Kaiserbacteria bacterium RIFCSPHIGHO2_02_FULL_54_11b</name>
    <dbReference type="NCBI Taxonomy" id="1798494"/>
    <lineage>
        <taxon>Bacteria</taxon>
        <taxon>Candidatus Kaiseribacteriota</taxon>
    </lineage>
</organism>
<sequence length="224" mass="23408">MTVLKDGQLAITTIAGPDAKFNVSLSALSAGPYTIAVYGEDGGGNRSTIFAFPVQVVQSATTEIGGVFLAPTIGVDKAQVKHGDTIAIFGQSVPGSDVTIQVNSAQELFATAATDAHGAYLYNLDTVPLDVGDHSTKSKSAIAGEISQFGKTVNFVVGTENIAAVRSTTVGKADINGDGKINLVDFSVLAYWYKRPSPPPRADLNGDGKVDLIDFSIMAFYWTG</sequence>
<protein>
    <recommendedName>
        <fullName evidence="1">Dockerin domain-containing protein</fullName>
    </recommendedName>
</protein>
<dbReference type="SUPFAM" id="SSF63446">
    <property type="entry name" value="Type I dockerin domain"/>
    <property type="match status" value="1"/>
</dbReference>